<dbReference type="PANTHER" id="PTHR21600">
    <property type="entry name" value="MITOCHONDRIAL RNA PSEUDOURIDINE SYNTHASE"/>
    <property type="match status" value="1"/>
</dbReference>
<dbReference type="InterPro" id="IPR020103">
    <property type="entry name" value="PsdUridine_synth_cat_dom_sf"/>
</dbReference>
<organism evidence="6 7">
    <name type="scientific">Alicyclobacillus macrosporangiidus</name>
    <dbReference type="NCBI Taxonomy" id="392015"/>
    <lineage>
        <taxon>Bacteria</taxon>
        <taxon>Bacillati</taxon>
        <taxon>Bacillota</taxon>
        <taxon>Bacilli</taxon>
        <taxon>Bacillales</taxon>
        <taxon>Alicyclobacillaceae</taxon>
        <taxon>Alicyclobacillus</taxon>
    </lineage>
</organism>
<evidence type="ECO:0000256" key="4">
    <source>
        <dbReference type="RuleBase" id="RU362028"/>
    </source>
</evidence>
<dbReference type="OrthoDB" id="9807829at2"/>
<feature type="domain" description="Pseudouridine synthase RsuA/RluA-like" evidence="5">
    <location>
        <begin position="101"/>
        <end position="254"/>
    </location>
</feature>
<evidence type="ECO:0000256" key="1">
    <source>
        <dbReference type="ARBA" id="ARBA00000073"/>
    </source>
</evidence>
<dbReference type="GO" id="GO:0000455">
    <property type="term" value="P:enzyme-directed rRNA pseudouridine synthesis"/>
    <property type="evidence" value="ECO:0007669"/>
    <property type="project" value="TreeGrafter"/>
</dbReference>
<dbReference type="eggNOG" id="COG0564">
    <property type="taxonomic scope" value="Bacteria"/>
</dbReference>
<feature type="active site" evidence="3">
    <location>
        <position position="146"/>
    </location>
</feature>
<dbReference type="SUPFAM" id="SSF55120">
    <property type="entry name" value="Pseudouridine synthase"/>
    <property type="match status" value="1"/>
</dbReference>
<dbReference type="NCBIfam" id="TIGR00005">
    <property type="entry name" value="rluA_subfam"/>
    <property type="match status" value="1"/>
</dbReference>
<comment type="function">
    <text evidence="4">Responsible for synthesis of pseudouridine from uracil.</text>
</comment>
<evidence type="ECO:0000256" key="3">
    <source>
        <dbReference type="PIRSR" id="PIRSR606225-1"/>
    </source>
</evidence>
<proteinExistence type="inferred from homology"/>
<dbReference type="InterPro" id="IPR050188">
    <property type="entry name" value="RluA_PseudoU_synthase"/>
</dbReference>
<evidence type="ECO:0000259" key="5">
    <source>
        <dbReference type="Pfam" id="PF00849"/>
    </source>
</evidence>
<sequence>MEVAVQGDALVVTVPAEMAGAPCREVLRALSLPEGFIRRLFQDGAVRVGRAAAHPDDSLVPGQRVRIAGGVEEDEPLLERIPEGASGWPPVEVLFEDDHQLVVHKPAGVLVHPGGPEDSDTMAHRVAWYLQWQGLRRRARHVHRLDRDTTGALVYAKHAYAARALDQQLADGALTRVYWALAAGRLVPDSGVIDAPIGRDRHVAGRYRVSPGGKPARTEYATLVAVRQANGWVSLVECRLDSGRTHQIRVHLASRGCPVVGDVLYGGGPGAGAIRWPGGHALHARWVAFHHLYSGRRIEVEAPLPEAFATVLERLELWPR</sequence>
<dbReference type="Gene3D" id="3.30.2350.10">
    <property type="entry name" value="Pseudouridine synthase"/>
    <property type="match status" value="1"/>
</dbReference>
<dbReference type="EC" id="5.4.99.-" evidence="4"/>
<reference evidence="7" key="1">
    <citation type="submission" date="2016-10" db="EMBL/GenBank/DDBJ databases">
        <authorList>
            <person name="Varghese N."/>
        </authorList>
    </citation>
    <scope>NUCLEOTIDE SEQUENCE [LARGE SCALE GENOMIC DNA]</scope>
    <source>
        <strain evidence="7">DSM 17980</strain>
    </source>
</reference>
<dbReference type="PANTHER" id="PTHR21600:SF87">
    <property type="entry name" value="RNA PSEUDOURIDYLATE SYNTHASE DOMAIN-CONTAINING PROTEIN 1"/>
    <property type="match status" value="1"/>
</dbReference>
<evidence type="ECO:0000313" key="7">
    <source>
        <dbReference type="Proteomes" id="UP000183508"/>
    </source>
</evidence>
<accession>A0A1I7FIB4</accession>
<dbReference type="RefSeq" id="WP_074948800.1">
    <property type="nucleotide sequence ID" value="NZ_FPBV01000001.1"/>
</dbReference>
<comment type="catalytic activity">
    <reaction evidence="1 4">
        <text>a uridine in RNA = a pseudouridine in RNA</text>
        <dbReference type="Rhea" id="RHEA:48348"/>
        <dbReference type="Rhea" id="RHEA-COMP:12068"/>
        <dbReference type="Rhea" id="RHEA-COMP:12069"/>
        <dbReference type="ChEBI" id="CHEBI:65314"/>
        <dbReference type="ChEBI" id="CHEBI:65315"/>
    </reaction>
</comment>
<evidence type="ECO:0000313" key="6">
    <source>
        <dbReference type="EMBL" id="SFU35895.1"/>
    </source>
</evidence>
<keyword evidence="7" id="KW-1185">Reference proteome</keyword>
<dbReference type="Proteomes" id="UP000183508">
    <property type="component" value="Unassembled WGS sequence"/>
</dbReference>
<dbReference type="STRING" id="392015.SAMN05421543_101270"/>
<dbReference type="AlphaFoldDB" id="A0A1I7FIB4"/>
<dbReference type="Pfam" id="PF00849">
    <property type="entry name" value="PseudoU_synth_2"/>
    <property type="match status" value="1"/>
</dbReference>
<keyword evidence="4" id="KW-0413">Isomerase</keyword>
<dbReference type="GO" id="GO:0003723">
    <property type="term" value="F:RNA binding"/>
    <property type="evidence" value="ECO:0007669"/>
    <property type="project" value="InterPro"/>
</dbReference>
<name>A0A1I7FIB4_9BACL</name>
<dbReference type="EMBL" id="FPBV01000001">
    <property type="protein sequence ID" value="SFU35895.1"/>
    <property type="molecule type" value="Genomic_DNA"/>
</dbReference>
<dbReference type="GO" id="GO:0140098">
    <property type="term" value="F:catalytic activity, acting on RNA"/>
    <property type="evidence" value="ECO:0007669"/>
    <property type="project" value="UniProtKB-ARBA"/>
</dbReference>
<comment type="similarity">
    <text evidence="2 4">Belongs to the pseudouridine synthase RluA family.</text>
</comment>
<dbReference type="GO" id="GO:0009982">
    <property type="term" value="F:pseudouridine synthase activity"/>
    <property type="evidence" value="ECO:0007669"/>
    <property type="project" value="InterPro"/>
</dbReference>
<dbReference type="CDD" id="cd02869">
    <property type="entry name" value="PseudoU_synth_RluA_like"/>
    <property type="match status" value="1"/>
</dbReference>
<evidence type="ECO:0000256" key="2">
    <source>
        <dbReference type="ARBA" id="ARBA00010876"/>
    </source>
</evidence>
<dbReference type="InterPro" id="IPR006225">
    <property type="entry name" value="PsdUridine_synth_RluC/D"/>
</dbReference>
<dbReference type="InterPro" id="IPR006145">
    <property type="entry name" value="PsdUridine_synth_RsuA/RluA"/>
</dbReference>
<protein>
    <recommendedName>
        <fullName evidence="4">Pseudouridine synthase</fullName>
        <ecNumber evidence="4">5.4.99.-</ecNumber>
    </recommendedName>
</protein>
<gene>
    <name evidence="6" type="ORF">SAMN05421543_101270</name>
</gene>